<dbReference type="InterPro" id="IPR003812">
    <property type="entry name" value="Fido"/>
</dbReference>
<evidence type="ECO:0000259" key="1">
    <source>
        <dbReference type="PROSITE" id="PS51459"/>
    </source>
</evidence>
<evidence type="ECO:0000313" key="3">
    <source>
        <dbReference type="Proteomes" id="UP000236959"/>
    </source>
</evidence>
<dbReference type="SUPFAM" id="SSF140931">
    <property type="entry name" value="Fic-like"/>
    <property type="match status" value="1"/>
</dbReference>
<keyword evidence="3" id="KW-1185">Reference proteome</keyword>
<reference evidence="2 3" key="1">
    <citation type="submission" date="2018-01" db="EMBL/GenBank/DDBJ databases">
        <title>Genomic Encyclopedia of Archaeal and Bacterial Type Strains, Phase II (KMG-II): from individual species to whole genera.</title>
        <authorList>
            <person name="Goeker M."/>
        </authorList>
    </citation>
    <scope>NUCLEOTIDE SEQUENCE [LARGE SCALE GENOMIC DNA]</scope>
    <source>
        <strain evidence="2 3">DSM 17023</strain>
    </source>
</reference>
<dbReference type="AlphaFoldDB" id="A0A2S3V3B6"/>
<protein>
    <recommendedName>
        <fullName evidence="1">Fido domain-containing protein</fullName>
    </recommendedName>
</protein>
<comment type="caution">
    <text evidence="2">The sequence shown here is derived from an EMBL/GenBank/DDBJ whole genome shotgun (WGS) entry which is preliminary data.</text>
</comment>
<dbReference type="RefSeq" id="WP_103221049.1">
    <property type="nucleotide sequence ID" value="NZ_PPCN01000001.1"/>
</dbReference>
<dbReference type="Gene3D" id="1.10.3290.10">
    <property type="entry name" value="Fido-like domain"/>
    <property type="match status" value="1"/>
</dbReference>
<evidence type="ECO:0000313" key="2">
    <source>
        <dbReference type="EMBL" id="POF34482.1"/>
    </source>
</evidence>
<dbReference type="PROSITE" id="PS51459">
    <property type="entry name" value="FIDO"/>
    <property type="match status" value="1"/>
</dbReference>
<dbReference type="Proteomes" id="UP000236959">
    <property type="component" value="Unassembled WGS sequence"/>
</dbReference>
<name>A0A2S3V3B6_9HYPH</name>
<dbReference type="InterPro" id="IPR036597">
    <property type="entry name" value="Fido-like_dom_sf"/>
</dbReference>
<proteinExistence type="predicted"/>
<gene>
    <name evidence="2" type="ORF">CLV41_101937</name>
</gene>
<dbReference type="OrthoDB" id="7888920at2"/>
<sequence length="320" mass="36207">MTGFNFFQRRKDMMTLTPRSYLDMARALPAFQRLVQDTDRDCAELTVATLWAFENKRTFTNDLTQIVTARSNEPYFRNQLAGRLDMERQRISSSTRHLDMLLLKAYSNVFVTLRNTPGNQIPPDQYGARATDTDLIKASKWVCTSSNSFGRTANRADLTAVQRAIATVLNRNMDLRHVETIEHIHRAVVGSIPANADALRNTAMGQNYCGVGGGTYLQAYAARQSRKIREMMPLPPTAEQQRHRYQSPGQRHYIFVPTVQNQHNNWGNIACYLLGAHLRAHAFTDGNGRAVRTLFACAIIKSNADFIAPTYEFEKQLSGL</sequence>
<organism evidence="2 3">
    <name type="scientific">Roseibium marinum</name>
    <dbReference type="NCBI Taxonomy" id="281252"/>
    <lineage>
        <taxon>Bacteria</taxon>
        <taxon>Pseudomonadati</taxon>
        <taxon>Pseudomonadota</taxon>
        <taxon>Alphaproteobacteria</taxon>
        <taxon>Hyphomicrobiales</taxon>
        <taxon>Stappiaceae</taxon>
        <taxon>Roseibium</taxon>
    </lineage>
</organism>
<dbReference type="EMBL" id="PPCN01000001">
    <property type="protein sequence ID" value="POF34482.1"/>
    <property type="molecule type" value="Genomic_DNA"/>
</dbReference>
<accession>A0A2S3V3B6</accession>
<feature type="domain" description="Fido" evidence="1">
    <location>
        <begin position="176"/>
        <end position="320"/>
    </location>
</feature>